<dbReference type="PANTHER" id="PTHR23043">
    <property type="entry name" value="HYPOXIA-INDUCIBLE FACTOR 1 ALPHA"/>
    <property type="match status" value="1"/>
</dbReference>
<comment type="caution">
    <text evidence="8">The sequence shown here is derived from an EMBL/GenBank/DDBJ whole genome shotgun (WGS) entry which is preliminary data.</text>
</comment>
<keyword evidence="4" id="KW-0804">Transcription</keyword>
<dbReference type="InterPro" id="IPR013655">
    <property type="entry name" value="PAS_fold_3"/>
</dbReference>
<feature type="compositionally biased region" description="Polar residues" evidence="6">
    <location>
        <begin position="246"/>
        <end position="266"/>
    </location>
</feature>
<protein>
    <recommendedName>
        <fullName evidence="7">PAS domain-containing protein</fullName>
    </recommendedName>
</protein>
<dbReference type="PROSITE" id="PS50112">
    <property type="entry name" value="PAS"/>
    <property type="match status" value="1"/>
</dbReference>
<proteinExistence type="predicted"/>
<evidence type="ECO:0000256" key="3">
    <source>
        <dbReference type="ARBA" id="ARBA00023125"/>
    </source>
</evidence>
<organism evidence="8 9">
    <name type="scientific">Parthenolecanium corni</name>
    <dbReference type="NCBI Taxonomy" id="536013"/>
    <lineage>
        <taxon>Eukaryota</taxon>
        <taxon>Metazoa</taxon>
        <taxon>Ecdysozoa</taxon>
        <taxon>Arthropoda</taxon>
        <taxon>Hexapoda</taxon>
        <taxon>Insecta</taxon>
        <taxon>Pterygota</taxon>
        <taxon>Neoptera</taxon>
        <taxon>Paraneoptera</taxon>
        <taxon>Hemiptera</taxon>
        <taxon>Sternorrhyncha</taxon>
        <taxon>Coccoidea</taxon>
        <taxon>Coccidae</taxon>
        <taxon>Parthenolecanium</taxon>
    </lineage>
</organism>
<sequence>MENDKFEGKVVLLICRLRPQMPFSHTRKSAPPLLGAVSLAVALPPPSMHEIPLQSDMFVTRVNFDFRIAHCEPKVSELLDYTAEELTGMNLYTLCHGEDVQRLRKCHLDLINKGQMMTHYYKIMNKNGGYTWIQTCATVVCNSKNAEEQNIVCVNYVISRKEYENVVMDCCQLEENLVHRTVKREDVGSGNDPENGSPDTDTADGSHGNSSGRNHDHHLSPTELEDGTSEGGVDNGGRNHVDHVTQLRNTVPSSTPVESNHSQMNNILHPLPPKKLSADKPSGSIRRPHKRKLATPLHREEESSCCSSDEEESPAAPCRGRKRYPVLSPASSCNSSAGIAVSASPKPVPHDDSDGGPTAVPPTSSAPAASGNTSVKDLENAMSKHLPSSGATIDKTASPLLHQPTDFSTDALLKQQQQRSTIQWIGAHHLNQLGHHQHPHQPYGPASALLKQLYANRESVIRANVHAAASGLAANGGRTSSPGIPPYYTGADVNHHGPLPTPPGSEGSFGEQFSLSAHNQKPSDGAFGPLAYGGAGATYSVDYHTAAMTPPSSVSPRDKHQQQIQQHSAAFDPGSAYQDVLRHPYLNAGAPPSDMPTQPLPLKPQAYTPMHHHHHTLDAYTSASGLDQSQFYHSAGFHLYHPPPNKGMSAAPVYSDGIKNPSNWYPTPS</sequence>
<dbReference type="InterPro" id="IPR035965">
    <property type="entry name" value="PAS-like_dom_sf"/>
</dbReference>
<keyword evidence="3" id="KW-0238">DNA-binding</keyword>
<feature type="region of interest" description="Disordered" evidence="6">
    <location>
        <begin position="184"/>
        <end position="373"/>
    </location>
</feature>
<dbReference type="SUPFAM" id="SSF55785">
    <property type="entry name" value="PYP-like sensor domain (PAS domain)"/>
    <property type="match status" value="1"/>
</dbReference>
<dbReference type="CDD" id="cd00130">
    <property type="entry name" value="PAS"/>
    <property type="match status" value="1"/>
</dbReference>
<dbReference type="PANTHER" id="PTHR23043:SF26">
    <property type="entry name" value="PROTEIN TRACHEALESS"/>
    <property type="match status" value="1"/>
</dbReference>
<gene>
    <name evidence="8" type="ORF">V9T40_001193</name>
</gene>
<dbReference type="SMART" id="SM00091">
    <property type="entry name" value="PAS"/>
    <property type="match status" value="1"/>
</dbReference>
<keyword evidence="5" id="KW-0539">Nucleus</keyword>
<dbReference type="Gene3D" id="3.30.450.20">
    <property type="entry name" value="PAS domain"/>
    <property type="match status" value="1"/>
</dbReference>
<feature type="compositionally biased region" description="Low complexity" evidence="6">
    <location>
        <begin position="357"/>
        <end position="373"/>
    </location>
</feature>
<dbReference type="EMBL" id="JBBCAQ010000034">
    <property type="protein sequence ID" value="KAK7580564.1"/>
    <property type="molecule type" value="Genomic_DNA"/>
</dbReference>
<evidence type="ECO:0000256" key="2">
    <source>
        <dbReference type="ARBA" id="ARBA00023015"/>
    </source>
</evidence>
<comment type="subcellular location">
    <subcellularLocation>
        <location evidence="1">Nucleus</location>
    </subcellularLocation>
</comment>
<evidence type="ECO:0000313" key="8">
    <source>
        <dbReference type="EMBL" id="KAK7580564.1"/>
    </source>
</evidence>
<dbReference type="GO" id="GO:0000981">
    <property type="term" value="F:DNA-binding transcription factor activity, RNA polymerase II-specific"/>
    <property type="evidence" value="ECO:0007669"/>
    <property type="project" value="TreeGrafter"/>
</dbReference>
<evidence type="ECO:0000256" key="5">
    <source>
        <dbReference type="ARBA" id="ARBA00023242"/>
    </source>
</evidence>
<dbReference type="InterPro" id="IPR001610">
    <property type="entry name" value="PAC"/>
</dbReference>
<dbReference type="NCBIfam" id="TIGR00229">
    <property type="entry name" value="sensory_box"/>
    <property type="match status" value="1"/>
</dbReference>
<keyword evidence="9" id="KW-1185">Reference proteome</keyword>
<feature type="domain" description="PAS" evidence="7">
    <location>
        <begin position="59"/>
        <end position="114"/>
    </location>
</feature>
<dbReference type="SMART" id="SM00086">
    <property type="entry name" value="PAC"/>
    <property type="match status" value="1"/>
</dbReference>
<dbReference type="FunFam" id="3.30.450.20:FF:000054">
    <property type="entry name" value="Trachealess, isoform D"/>
    <property type="match status" value="1"/>
</dbReference>
<accession>A0AAN9TCI1</accession>
<dbReference type="GO" id="GO:0000977">
    <property type="term" value="F:RNA polymerase II transcription regulatory region sequence-specific DNA binding"/>
    <property type="evidence" value="ECO:0007669"/>
    <property type="project" value="TreeGrafter"/>
</dbReference>
<dbReference type="GO" id="GO:0010557">
    <property type="term" value="P:positive regulation of macromolecule biosynthetic process"/>
    <property type="evidence" value="ECO:0007669"/>
    <property type="project" value="UniProtKB-ARBA"/>
</dbReference>
<evidence type="ECO:0000256" key="6">
    <source>
        <dbReference type="SAM" id="MobiDB-lite"/>
    </source>
</evidence>
<dbReference type="InterPro" id="IPR000014">
    <property type="entry name" value="PAS"/>
</dbReference>
<evidence type="ECO:0000256" key="4">
    <source>
        <dbReference type="ARBA" id="ARBA00023163"/>
    </source>
</evidence>
<dbReference type="GO" id="GO:0005634">
    <property type="term" value="C:nucleus"/>
    <property type="evidence" value="ECO:0007669"/>
    <property type="project" value="UniProtKB-SubCell"/>
</dbReference>
<evidence type="ECO:0000259" key="7">
    <source>
        <dbReference type="PROSITE" id="PS50112"/>
    </source>
</evidence>
<dbReference type="AlphaFoldDB" id="A0AAN9TCI1"/>
<dbReference type="Pfam" id="PF08447">
    <property type="entry name" value="PAS_3"/>
    <property type="match status" value="1"/>
</dbReference>
<evidence type="ECO:0000256" key="1">
    <source>
        <dbReference type="ARBA" id="ARBA00004123"/>
    </source>
</evidence>
<dbReference type="Proteomes" id="UP001367676">
    <property type="component" value="Unassembled WGS sequence"/>
</dbReference>
<evidence type="ECO:0000313" key="9">
    <source>
        <dbReference type="Proteomes" id="UP001367676"/>
    </source>
</evidence>
<keyword evidence="2" id="KW-0805">Transcription regulation</keyword>
<name>A0AAN9TCI1_9HEMI</name>
<reference evidence="8 9" key="1">
    <citation type="submission" date="2024-03" db="EMBL/GenBank/DDBJ databases">
        <title>Adaptation during the transition from Ophiocordyceps entomopathogen to insect associate is accompanied by gene loss and intensified selection.</title>
        <authorList>
            <person name="Ward C.M."/>
            <person name="Onetto C.A."/>
            <person name="Borneman A.R."/>
        </authorList>
    </citation>
    <scope>NUCLEOTIDE SEQUENCE [LARGE SCALE GENOMIC DNA]</scope>
    <source>
        <strain evidence="8">AWRI1</strain>
        <tissue evidence="8">Single Adult Female</tissue>
    </source>
</reference>